<keyword evidence="2 9" id="KW-0547">Nucleotide-binding</keyword>
<evidence type="ECO:0000256" key="9">
    <source>
        <dbReference type="HAMAP-Rule" id="MF_00016"/>
    </source>
</evidence>
<comment type="caution">
    <text evidence="9">Lacks conserved residue(s) required for the propagation of feature annotation.</text>
</comment>
<dbReference type="SUPFAM" id="SSF52540">
    <property type="entry name" value="P-loop containing nucleoside triphosphate hydrolases"/>
    <property type="match status" value="1"/>
</dbReference>
<protein>
    <recommendedName>
        <fullName evidence="9">Holliday junction branch migration complex subunit RuvB</fullName>
        <ecNumber evidence="9">3.6.4.-</ecNumber>
    </recommendedName>
</protein>
<feature type="binding site" evidence="9">
    <location>
        <position position="238"/>
    </location>
    <ligand>
        <name>ATP</name>
        <dbReference type="ChEBI" id="CHEBI:30616"/>
    </ligand>
</feature>
<evidence type="ECO:0000256" key="8">
    <source>
        <dbReference type="ARBA" id="ARBA00023204"/>
    </source>
</evidence>
<organism evidence="12 13">
    <name type="scientific">Fimbriimonas ginsengisoli Gsoil 348</name>
    <dbReference type="NCBI Taxonomy" id="661478"/>
    <lineage>
        <taxon>Bacteria</taxon>
        <taxon>Bacillati</taxon>
        <taxon>Armatimonadota</taxon>
        <taxon>Fimbriimonadia</taxon>
        <taxon>Fimbriimonadales</taxon>
        <taxon>Fimbriimonadaceae</taxon>
        <taxon>Fimbriimonas</taxon>
    </lineage>
</organism>
<dbReference type="InterPro" id="IPR041445">
    <property type="entry name" value="AAA_lid_4"/>
</dbReference>
<dbReference type="InterPro" id="IPR008823">
    <property type="entry name" value="RuvB_wg_C"/>
</dbReference>
<gene>
    <name evidence="9" type="primary">ruvB</name>
    <name evidence="12" type="ORF">OP10G_2112</name>
</gene>
<dbReference type="Pfam" id="PF05496">
    <property type="entry name" value="RuvB_N"/>
    <property type="match status" value="1"/>
</dbReference>
<comment type="subcellular location">
    <subcellularLocation>
        <location evidence="9">Cytoplasm</location>
    </subcellularLocation>
</comment>
<comment type="subunit">
    <text evidence="9">Homohexamer. Forms an RuvA(8)-RuvB(12)-Holliday junction (HJ) complex. HJ DNA is sandwiched between 2 RuvA tetramers; dsDNA enters through RuvA and exits via RuvB. An RuvB hexamer assembles on each DNA strand where it exits the tetramer. Each RuvB hexamer is contacted by two RuvA subunits (via domain III) on 2 adjacent RuvB subunits; this complex drives branch migration. In the full resolvosome a probable DNA-RuvA(4)-RuvB(12)-RuvC(2) complex forms which resolves the HJ.</text>
</comment>
<keyword evidence="13" id="KW-1185">Reference proteome</keyword>
<dbReference type="NCBIfam" id="TIGR00635">
    <property type="entry name" value="ruvB"/>
    <property type="match status" value="1"/>
</dbReference>
<feature type="binding site" evidence="9">
    <location>
        <position position="82"/>
    </location>
    <ligand>
        <name>ATP</name>
        <dbReference type="ChEBI" id="CHEBI:30616"/>
    </ligand>
</feature>
<dbReference type="Gene3D" id="1.10.8.60">
    <property type="match status" value="1"/>
</dbReference>
<keyword evidence="3 9" id="KW-0227">DNA damage</keyword>
<dbReference type="GO" id="GO:0006310">
    <property type="term" value="P:DNA recombination"/>
    <property type="evidence" value="ECO:0007669"/>
    <property type="project" value="UniProtKB-UniRule"/>
</dbReference>
<dbReference type="EC" id="3.6.4.-" evidence="9"/>
<evidence type="ECO:0000313" key="13">
    <source>
        <dbReference type="Proteomes" id="UP000027982"/>
    </source>
</evidence>
<comment type="similarity">
    <text evidence="9">Belongs to the RuvB family.</text>
</comment>
<keyword evidence="6 9" id="KW-0238">DNA-binding</keyword>
<dbReference type="GO" id="GO:0005524">
    <property type="term" value="F:ATP binding"/>
    <property type="evidence" value="ECO:0007669"/>
    <property type="project" value="UniProtKB-UniRule"/>
</dbReference>
<dbReference type="RefSeq" id="WP_084179068.1">
    <property type="nucleotide sequence ID" value="NZ_CP007139.1"/>
</dbReference>
<dbReference type="Pfam" id="PF05491">
    <property type="entry name" value="WHD_RuvB"/>
    <property type="match status" value="1"/>
</dbReference>
<dbReference type="NCBIfam" id="NF000868">
    <property type="entry name" value="PRK00080.1"/>
    <property type="match status" value="1"/>
</dbReference>
<feature type="binding site" evidence="9">
    <location>
        <position position="191"/>
    </location>
    <ligand>
        <name>ATP</name>
        <dbReference type="ChEBI" id="CHEBI:30616"/>
    </ligand>
</feature>
<dbReference type="GO" id="GO:0048476">
    <property type="term" value="C:Holliday junction resolvase complex"/>
    <property type="evidence" value="ECO:0007669"/>
    <property type="project" value="UniProtKB-UniRule"/>
</dbReference>
<comment type="domain">
    <text evidence="9">Has 3 domains, the large (RuvB-L) and small ATPase (RuvB-S) domains and the C-terminal head (RuvB-H) domain. The head domain binds DNA, while the ATPase domains jointly bind ATP, ADP or are empty depending on the state of the subunit in the translocation cycle. During a single DNA translocation step the structure of each domain remains the same, but their relative positions change.</text>
</comment>
<dbReference type="HOGENOM" id="CLU_055599_1_0_0"/>
<feature type="domain" description="AAA+ ATPase" evidence="11">
    <location>
        <begin position="71"/>
        <end position="202"/>
    </location>
</feature>
<feature type="binding site" evidence="9">
    <location>
        <position position="335"/>
    </location>
    <ligand>
        <name>DNA</name>
        <dbReference type="ChEBI" id="CHEBI:16991"/>
    </ligand>
</feature>
<keyword evidence="1 9" id="KW-0963">Cytoplasm</keyword>
<evidence type="ECO:0000256" key="6">
    <source>
        <dbReference type="ARBA" id="ARBA00023125"/>
    </source>
</evidence>
<feature type="region of interest" description="Disordered" evidence="10">
    <location>
        <begin position="345"/>
        <end position="364"/>
    </location>
</feature>
<keyword evidence="4 9" id="KW-0378">Hydrolase</keyword>
<feature type="region of interest" description="Small ATPAse domain (RuvB-S)" evidence="9">
    <location>
        <begin position="202"/>
        <end position="272"/>
    </location>
</feature>
<feature type="binding site" evidence="9">
    <location>
        <position position="86"/>
    </location>
    <ligand>
        <name>Mg(2+)</name>
        <dbReference type="ChEBI" id="CHEBI:18420"/>
    </ligand>
</feature>
<feature type="binding site" evidence="9">
    <location>
        <position position="41"/>
    </location>
    <ligand>
        <name>ATP</name>
        <dbReference type="ChEBI" id="CHEBI:30616"/>
    </ligand>
</feature>
<dbReference type="GO" id="GO:0006281">
    <property type="term" value="P:DNA repair"/>
    <property type="evidence" value="ECO:0007669"/>
    <property type="project" value="UniProtKB-UniRule"/>
</dbReference>
<name>A0A068NRT9_FIMGI</name>
<dbReference type="InterPro" id="IPR008824">
    <property type="entry name" value="RuvB-like_N"/>
</dbReference>
<dbReference type="Gene3D" id="1.10.10.10">
    <property type="entry name" value="Winged helix-like DNA-binding domain superfamily/Winged helix DNA-binding domain"/>
    <property type="match status" value="1"/>
</dbReference>
<dbReference type="STRING" id="661478.OP10G_2112"/>
<dbReference type="HAMAP" id="MF_00016">
    <property type="entry name" value="DNA_HJ_migration_RuvB"/>
    <property type="match status" value="1"/>
</dbReference>
<evidence type="ECO:0000256" key="10">
    <source>
        <dbReference type="SAM" id="MobiDB-lite"/>
    </source>
</evidence>
<dbReference type="AlphaFoldDB" id="A0A068NRT9"/>
<keyword evidence="12" id="KW-0347">Helicase</keyword>
<dbReference type="Proteomes" id="UP000027982">
    <property type="component" value="Chromosome"/>
</dbReference>
<comment type="function">
    <text evidence="9">The RuvA-RuvB-RuvC complex processes Holliday junction (HJ) DNA during genetic recombination and DNA repair, while the RuvA-RuvB complex plays an important role in the rescue of blocked DNA replication forks via replication fork reversal (RFR). RuvA specifically binds to HJ cruciform DNA, conferring on it an open structure. The RuvB hexamer acts as an ATP-dependent pump, pulling dsDNA into and through the RuvAB complex. RuvB forms 2 homohexamers on either side of HJ DNA bound by 1 or 2 RuvA tetramers; 4 subunits per hexamer contact DNA at a time. Coordinated motions by a converter formed by DNA-disengaged RuvB subunits stimulates ATP hydrolysis and nucleotide exchange. Immobilization of the converter enables RuvB to convert the ATP-contained energy into a lever motion, pulling 2 nucleotides of DNA out of the RuvA tetramer per ATP hydrolyzed, thus driving DNA branch migration. The RuvB motors rotate together with the DNA substrate, which together with the progressing nucleotide cycle form the mechanistic basis for DNA recombination by continuous HJ branch migration. Branch migration allows RuvC to scan DNA until it finds its consensus sequence, where it cleaves and resolves cruciform DNA.</text>
</comment>
<evidence type="ECO:0000256" key="3">
    <source>
        <dbReference type="ARBA" id="ARBA00022763"/>
    </source>
</evidence>
<proteinExistence type="inferred from homology"/>
<dbReference type="GO" id="GO:0005737">
    <property type="term" value="C:cytoplasm"/>
    <property type="evidence" value="ECO:0007669"/>
    <property type="project" value="UniProtKB-SubCell"/>
</dbReference>
<dbReference type="KEGG" id="fgi:OP10G_2112"/>
<dbReference type="SMART" id="SM00382">
    <property type="entry name" value="AAA"/>
    <property type="match status" value="1"/>
</dbReference>
<reference evidence="12 13" key="1">
    <citation type="journal article" date="2014" name="PLoS ONE">
        <title>The first complete genome sequence of the class fimbriimonadia in the phylum armatimonadetes.</title>
        <authorList>
            <person name="Hu Z.Y."/>
            <person name="Wang Y.Z."/>
            <person name="Im W.T."/>
            <person name="Wang S.Y."/>
            <person name="Zhao G.P."/>
            <person name="Zheng H.J."/>
            <person name="Quan Z.X."/>
        </authorList>
    </citation>
    <scope>NUCLEOTIDE SEQUENCE [LARGE SCALE GENOMIC DNA]</scope>
    <source>
        <strain evidence="12">Gsoil 348</strain>
    </source>
</reference>
<accession>A0A068NRT9</accession>
<dbReference type="InterPro" id="IPR004605">
    <property type="entry name" value="DNA_helicase_Holl-junc_RuvB"/>
</dbReference>
<dbReference type="eggNOG" id="COG2255">
    <property type="taxonomic scope" value="Bacteria"/>
</dbReference>
<dbReference type="PANTHER" id="PTHR42848">
    <property type="match status" value="1"/>
</dbReference>
<dbReference type="InterPro" id="IPR027417">
    <property type="entry name" value="P-loop_NTPase"/>
</dbReference>
<evidence type="ECO:0000313" key="12">
    <source>
        <dbReference type="EMBL" id="AIE85480.1"/>
    </source>
</evidence>
<dbReference type="InterPro" id="IPR036388">
    <property type="entry name" value="WH-like_DNA-bd_sf"/>
</dbReference>
<feature type="binding site" evidence="9">
    <location>
        <position position="330"/>
    </location>
    <ligand>
        <name>DNA</name>
        <dbReference type="ChEBI" id="CHEBI:16991"/>
    </ligand>
</feature>
<dbReference type="EMBL" id="CP007139">
    <property type="protein sequence ID" value="AIE85480.1"/>
    <property type="molecule type" value="Genomic_DNA"/>
</dbReference>
<dbReference type="Pfam" id="PF17864">
    <property type="entry name" value="AAA_lid_4"/>
    <property type="match status" value="1"/>
</dbReference>
<dbReference type="SUPFAM" id="SSF46785">
    <property type="entry name" value="Winged helix' DNA-binding domain"/>
    <property type="match status" value="1"/>
</dbReference>
<comment type="catalytic activity">
    <reaction evidence="9">
        <text>ATP + H2O = ADP + phosphate + H(+)</text>
        <dbReference type="Rhea" id="RHEA:13065"/>
        <dbReference type="ChEBI" id="CHEBI:15377"/>
        <dbReference type="ChEBI" id="CHEBI:15378"/>
        <dbReference type="ChEBI" id="CHEBI:30616"/>
        <dbReference type="ChEBI" id="CHEBI:43474"/>
        <dbReference type="ChEBI" id="CHEBI:456216"/>
    </reaction>
</comment>
<evidence type="ECO:0000259" key="11">
    <source>
        <dbReference type="SMART" id="SM00382"/>
    </source>
</evidence>
<feature type="binding site" evidence="9">
    <location>
        <position position="87"/>
    </location>
    <ligand>
        <name>ATP</name>
        <dbReference type="ChEBI" id="CHEBI:30616"/>
    </ligand>
</feature>
<feature type="binding site" evidence="9">
    <location>
        <position position="85"/>
    </location>
    <ligand>
        <name>ATP</name>
        <dbReference type="ChEBI" id="CHEBI:30616"/>
    </ligand>
</feature>
<dbReference type="InterPro" id="IPR036390">
    <property type="entry name" value="WH_DNA-bd_sf"/>
</dbReference>
<feature type="binding site" evidence="9">
    <location>
        <position position="40"/>
    </location>
    <ligand>
        <name>ATP</name>
        <dbReference type="ChEBI" id="CHEBI:30616"/>
    </ligand>
</feature>
<dbReference type="Gene3D" id="3.40.50.300">
    <property type="entry name" value="P-loop containing nucleotide triphosphate hydrolases"/>
    <property type="match status" value="1"/>
</dbReference>
<evidence type="ECO:0000256" key="2">
    <source>
        <dbReference type="ARBA" id="ARBA00022741"/>
    </source>
</evidence>
<sequence>MPVNFSDIAGTLKLAELTAMARDNELNPNPLPTDEPELSLRPRRLAEFIGQETLKSNLAVFLKAAQQRDEPLDHVLLYGPPGLGKTTLAHIVANEMDATIHVTSGPAVERPGDLVGILTNLDNGSVLFIDEIHRLSRAVEEILYPAMEDNKVDIMIGKGPAARSIRLDVPRFTVIGATTRQGLLTGPLRDRFGIISHFQFYGEEALFQIISRSAGILGYAIERSGAEEIARRSRGTPRIANRLLRRVRDFAQVEDRPTIDAGITATACKALEVDELGLDRVDRTILRIMIERYKGGPVGLDTLAASTGEDATTIEDVYEPFLLQIGMLQRTPRGRVVTDQAYKHLGLKPPKRPSEGTLDFDAES</sequence>
<evidence type="ECO:0000256" key="4">
    <source>
        <dbReference type="ARBA" id="ARBA00022801"/>
    </source>
</evidence>
<feature type="binding site" evidence="9">
    <location>
        <position position="86"/>
    </location>
    <ligand>
        <name>ATP</name>
        <dbReference type="ChEBI" id="CHEBI:30616"/>
    </ligand>
</feature>
<feature type="binding site" evidence="9">
    <location>
        <position position="201"/>
    </location>
    <ligand>
        <name>ATP</name>
        <dbReference type="ChEBI" id="CHEBI:30616"/>
    </ligand>
</feature>
<dbReference type="InterPro" id="IPR003593">
    <property type="entry name" value="AAA+_ATPase"/>
</dbReference>
<dbReference type="GO" id="GO:0016887">
    <property type="term" value="F:ATP hydrolysis activity"/>
    <property type="evidence" value="ECO:0007669"/>
    <property type="project" value="RHEA"/>
</dbReference>
<keyword evidence="8 9" id="KW-0234">DNA repair</keyword>
<evidence type="ECO:0000256" key="7">
    <source>
        <dbReference type="ARBA" id="ARBA00023172"/>
    </source>
</evidence>
<dbReference type="GO" id="GO:0009378">
    <property type="term" value="F:four-way junction helicase activity"/>
    <property type="evidence" value="ECO:0007669"/>
    <property type="project" value="InterPro"/>
</dbReference>
<dbReference type="GO" id="GO:0000400">
    <property type="term" value="F:four-way junction DNA binding"/>
    <property type="evidence" value="ECO:0007669"/>
    <property type="project" value="UniProtKB-UniRule"/>
</dbReference>
<feature type="region of interest" description="Head domain (RuvB-H)" evidence="9">
    <location>
        <begin position="275"/>
        <end position="364"/>
    </location>
</feature>
<keyword evidence="7 9" id="KW-0233">DNA recombination</keyword>
<dbReference type="CDD" id="cd00009">
    <property type="entry name" value="AAA"/>
    <property type="match status" value="1"/>
</dbReference>
<keyword evidence="5 9" id="KW-0067">ATP-binding</keyword>
<dbReference type="PANTHER" id="PTHR42848:SF1">
    <property type="entry name" value="HOLLIDAY JUNCTION BRANCH MIGRATION COMPLEX SUBUNIT RUVB"/>
    <property type="match status" value="1"/>
</dbReference>
<evidence type="ECO:0000256" key="5">
    <source>
        <dbReference type="ARBA" id="ARBA00022840"/>
    </source>
</evidence>
<evidence type="ECO:0000256" key="1">
    <source>
        <dbReference type="ARBA" id="ARBA00022490"/>
    </source>
</evidence>